<evidence type="ECO:0000313" key="2">
    <source>
        <dbReference type="EMBL" id="KAK7088725.1"/>
    </source>
</evidence>
<evidence type="ECO:0000256" key="1">
    <source>
        <dbReference type="SAM" id="SignalP"/>
    </source>
</evidence>
<feature type="chain" id="PRO_5042880997" evidence="1">
    <location>
        <begin position="21"/>
        <end position="250"/>
    </location>
</feature>
<feature type="signal peptide" evidence="1">
    <location>
        <begin position="1"/>
        <end position="20"/>
    </location>
</feature>
<dbReference type="EMBL" id="JBAMIC010004070">
    <property type="protein sequence ID" value="KAK7088725.1"/>
    <property type="molecule type" value="Genomic_DNA"/>
</dbReference>
<gene>
    <name evidence="2" type="ORF">V1264_022610</name>
</gene>
<organism evidence="2 3">
    <name type="scientific">Littorina saxatilis</name>
    <dbReference type="NCBI Taxonomy" id="31220"/>
    <lineage>
        <taxon>Eukaryota</taxon>
        <taxon>Metazoa</taxon>
        <taxon>Spiralia</taxon>
        <taxon>Lophotrochozoa</taxon>
        <taxon>Mollusca</taxon>
        <taxon>Gastropoda</taxon>
        <taxon>Caenogastropoda</taxon>
        <taxon>Littorinimorpha</taxon>
        <taxon>Littorinoidea</taxon>
        <taxon>Littorinidae</taxon>
        <taxon>Littorina</taxon>
    </lineage>
</organism>
<sequence length="250" mass="27025">MHCTLSLMAACLVTLSPVYGWLPRPKEPVQLQVETALEQKLEKMQALEKQNTVDVLDVNLMTGVTSSLPAGMTWHSKLTSGRGECACDRQGVLKLTVEGGMAAQINMTFSHSSGFTFNVGDSVTNDGYGGDRNTQQNDAEVHSINNAIYFYGRDKRGPGGGSYGLLHSEGGFVATQPFTTVTLHVADELATAHNGLKYLYINSHKMFALNGQSDAGGVNYDVYLGMNRVVDSTARTGTGLCNVSVRFYQL</sequence>
<keyword evidence="1" id="KW-0732">Signal</keyword>
<keyword evidence="3" id="KW-1185">Reference proteome</keyword>
<dbReference type="AlphaFoldDB" id="A0AAN9AKP9"/>
<reference evidence="2 3" key="1">
    <citation type="submission" date="2024-02" db="EMBL/GenBank/DDBJ databases">
        <title>Chromosome-scale genome assembly of the rough periwinkle Littorina saxatilis.</title>
        <authorList>
            <person name="De Jode A."/>
            <person name="Faria R."/>
            <person name="Formenti G."/>
            <person name="Sims Y."/>
            <person name="Smith T.P."/>
            <person name="Tracey A."/>
            <person name="Wood J.M.D."/>
            <person name="Zagrodzka Z.B."/>
            <person name="Johannesson K."/>
            <person name="Butlin R.K."/>
            <person name="Leder E.H."/>
        </authorList>
    </citation>
    <scope>NUCLEOTIDE SEQUENCE [LARGE SCALE GENOMIC DNA]</scope>
    <source>
        <strain evidence="2">Snail1</strain>
        <tissue evidence="2">Muscle</tissue>
    </source>
</reference>
<accession>A0AAN9AKP9</accession>
<proteinExistence type="predicted"/>
<name>A0AAN9AKP9_9CAEN</name>
<dbReference type="Proteomes" id="UP001374579">
    <property type="component" value="Unassembled WGS sequence"/>
</dbReference>
<protein>
    <submittedName>
        <fullName evidence="2">Uncharacterized protein</fullName>
    </submittedName>
</protein>
<evidence type="ECO:0000313" key="3">
    <source>
        <dbReference type="Proteomes" id="UP001374579"/>
    </source>
</evidence>
<comment type="caution">
    <text evidence="2">The sequence shown here is derived from an EMBL/GenBank/DDBJ whole genome shotgun (WGS) entry which is preliminary data.</text>
</comment>